<gene>
    <name evidence="2" type="ORF">V5O48_004887</name>
</gene>
<dbReference type="Gene3D" id="3.40.50.1820">
    <property type="entry name" value="alpha/beta hydrolase"/>
    <property type="match status" value="1"/>
</dbReference>
<keyword evidence="3" id="KW-1185">Reference proteome</keyword>
<sequence>MDEPLFATAPDGAKLAYEVLGAQWVGRALPIVLIGGMTSLRGDWERLAKPLAARRPGMAAHRGMGDSTYSTPERDDDMSIESLARDLLALLTPLRWEEVALCGFSMGGAVAQQLLLLPYHPTNAVPLPFRVSHVILASTLCATIWDRRYGLRLAPPAPRPLTPEERKARVKPILDSTFDPEWLADPANRERYESLMNAMLHGRGLHDKLPRSIKFLVIHGKKDSIVPFSSGEELLQRIPWARGLTVGNQPGEVPSLAFGHQWFEYFDAAVWVGVVEGFMNGKPTTPEWSRL</sequence>
<evidence type="ECO:0000313" key="3">
    <source>
        <dbReference type="Proteomes" id="UP001465976"/>
    </source>
</evidence>
<evidence type="ECO:0000313" key="2">
    <source>
        <dbReference type="EMBL" id="KAL0577095.1"/>
    </source>
</evidence>
<dbReference type="InterPro" id="IPR029058">
    <property type="entry name" value="AB_hydrolase_fold"/>
</dbReference>
<reference evidence="2 3" key="1">
    <citation type="submission" date="2024-02" db="EMBL/GenBank/DDBJ databases">
        <title>A draft genome for the cacao thread blight pathogen Marasmius crinis-equi.</title>
        <authorList>
            <person name="Cohen S.P."/>
            <person name="Baruah I.K."/>
            <person name="Amoako-Attah I."/>
            <person name="Bukari Y."/>
            <person name="Meinhardt L.W."/>
            <person name="Bailey B.A."/>
        </authorList>
    </citation>
    <scope>NUCLEOTIDE SEQUENCE [LARGE SCALE GENOMIC DNA]</scope>
    <source>
        <strain evidence="2 3">GH-76</strain>
    </source>
</reference>
<dbReference type="Proteomes" id="UP001465976">
    <property type="component" value="Unassembled WGS sequence"/>
</dbReference>
<name>A0ABR3FNT7_9AGAR</name>
<dbReference type="InterPro" id="IPR050471">
    <property type="entry name" value="AB_hydrolase"/>
</dbReference>
<dbReference type="EMBL" id="JBAHYK010000178">
    <property type="protein sequence ID" value="KAL0577095.1"/>
    <property type="molecule type" value="Genomic_DNA"/>
</dbReference>
<evidence type="ECO:0000259" key="1">
    <source>
        <dbReference type="Pfam" id="PF00561"/>
    </source>
</evidence>
<dbReference type="PANTHER" id="PTHR43433:SF5">
    <property type="entry name" value="AB HYDROLASE-1 DOMAIN-CONTAINING PROTEIN"/>
    <property type="match status" value="1"/>
</dbReference>
<protein>
    <recommendedName>
        <fullName evidence="1">AB hydrolase-1 domain-containing protein</fullName>
    </recommendedName>
</protein>
<dbReference type="PRINTS" id="PR00111">
    <property type="entry name" value="ABHYDROLASE"/>
</dbReference>
<dbReference type="Pfam" id="PF00561">
    <property type="entry name" value="Abhydrolase_1"/>
    <property type="match status" value="1"/>
</dbReference>
<dbReference type="PANTHER" id="PTHR43433">
    <property type="entry name" value="HYDROLASE, ALPHA/BETA FOLD FAMILY PROTEIN"/>
    <property type="match status" value="1"/>
</dbReference>
<proteinExistence type="predicted"/>
<dbReference type="InterPro" id="IPR000073">
    <property type="entry name" value="AB_hydrolase_1"/>
</dbReference>
<organism evidence="2 3">
    <name type="scientific">Marasmius crinis-equi</name>
    <dbReference type="NCBI Taxonomy" id="585013"/>
    <lineage>
        <taxon>Eukaryota</taxon>
        <taxon>Fungi</taxon>
        <taxon>Dikarya</taxon>
        <taxon>Basidiomycota</taxon>
        <taxon>Agaricomycotina</taxon>
        <taxon>Agaricomycetes</taxon>
        <taxon>Agaricomycetidae</taxon>
        <taxon>Agaricales</taxon>
        <taxon>Marasmiineae</taxon>
        <taxon>Marasmiaceae</taxon>
        <taxon>Marasmius</taxon>
    </lineage>
</organism>
<accession>A0ABR3FNT7</accession>
<feature type="domain" description="AB hydrolase-1" evidence="1">
    <location>
        <begin position="30"/>
        <end position="139"/>
    </location>
</feature>
<comment type="caution">
    <text evidence="2">The sequence shown here is derived from an EMBL/GenBank/DDBJ whole genome shotgun (WGS) entry which is preliminary data.</text>
</comment>
<dbReference type="SUPFAM" id="SSF53474">
    <property type="entry name" value="alpha/beta-Hydrolases"/>
    <property type="match status" value="1"/>
</dbReference>